<dbReference type="PANTHER" id="PTHR11552:SF78">
    <property type="entry name" value="GLUCOSE-METHANOL-CHOLINE OXIDOREDUCTASE N-TERMINAL DOMAIN-CONTAINING PROTEIN"/>
    <property type="match status" value="1"/>
</dbReference>
<dbReference type="SUPFAM" id="SSF54373">
    <property type="entry name" value="FAD-linked reductases, C-terminal domain"/>
    <property type="match status" value="1"/>
</dbReference>
<comment type="caution">
    <text evidence="3">The sequence shown here is derived from an EMBL/GenBank/DDBJ whole genome shotgun (WGS) entry which is preliminary data.</text>
</comment>
<name>A0ABR1U5R2_9PEZI</name>
<dbReference type="SUPFAM" id="SSF51905">
    <property type="entry name" value="FAD/NAD(P)-binding domain"/>
    <property type="match status" value="1"/>
</dbReference>
<proteinExistence type="inferred from homology"/>
<dbReference type="EMBL" id="JAQQWM010000008">
    <property type="protein sequence ID" value="KAK8054225.1"/>
    <property type="molecule type" value="Genomic_DNA"/>
</dbReference>
<dbReference type="Gene3D" id="3.30.560.10">
    <property type="entry name" value="Glucose Oxidase, domain 3"/>
    <property type="match status" value="1"/>
</dbReference>
<evidence type="ECO:0000313" key="3">
    <source>
        <dbReference type="EMBL" id="KAK8054225.1"/>
    </source>
</evidence>
<comment type="similarity">
    <text evidence="1">Belongs to the GMC oxidoreductase family.</text>
</comment>
<sequence>MADPRLAPKTPCLAVTAFTVYPFSRGHIHITGPKLDDPVDFESGFFADPSQLDLKKHMWLYKKQREVIRRMPAYRGELAGVKTPADEMVEFHPPFAADSPAALVKLGDDDAPIPRGAPAIQYSAQDDAVLEKWLRGHVGTTWHSLGTGGVVDPELGVYGVQGLKIADMSIAPRNVSANTCDTALTIGEKAADLFIKELGLSAA</sequence>
<dbReference type="PANTHER" id="PTHR11552">
    <property type="entry name" value="GLUCOSE-METHANOL-CHOLINE GMC OXIDOREDUCTASE"/>
    <property type="match status" value="1"/>
</dbReference>
<dbReference type="InterPro" id="IPR012132">
    <property type="entry name" value="GMC_OxRdtase"/>
</dbReference>
<dbReference type="Gene3D" id="3.50.50.60">
    <property type="entry name" value="FAD/NAD(P)-binding domain"/>
    <property type="match status" value="1"/>
</dbReference>
<accession>A0ABR1U5R2</accession>
<evidence type="ECO:0000256" key="1">
    <source>
        <dbReference type="ARBA" id="ARBA00010790"/>
    </source>
</evidence>
<dbReference type="Pfam" id="PF05199">
    <property type="entry name" value="GMC_oxred_C"/>
    <property type="match status" value="1"/>
</dbReference>
<evidence type="ECO:0000259" key="2">
    <source>
        <dbReference type="Pfam" id="PF05199"/>
    </source>
</evidence>
<feature type="domain" description="Glucose-methanol-choline oxidoreductase C-terminal" evidence="2">
    <location>
        <begin position="22"/>
        <end position="187"/>
    </location>
</feature>
<gene>
    <name evidence="3" type="ORF">PG996_013526</name>
</gene>
<evidence type="ECO:0000313" key="4">
    <source>
        <dbReference type="Proteomes" id="UP001446871"/>
    </source>
</evidence>
<protein>
    <recommendedName>
        <fullName evidence="2">Glucose-methanol-choline oxidoreductase C-terminal domain-containing protein</fullName>
    </recommendedName>
</protein>
<dbReference type="InterPro" id="IPR007867">
    <property type="entry name" value="GMC_OxRtase_C"/>
</dbReference>
<reference evidence="3 4" key="1">
    <citation type="submission" date="2023-01" db="EMBL/GenBank/DDBJ databases">
        <title>Analysis of 21 Apiospora genomes using comparative genomics revels a genus with tremendous synthesis potential of carbohydrate active enzymes and secondary metabolites.</title>
        <authorList>
            <person name="Sorensen T."/>
        </authorList>
    </citation>
    <scope>NUCLEOTIDE SEQUENCE [LARGE SCALE GENOMIC DNA]</scope>
    <source>
        <strain evidence="3 4">CBS 83171</strain>
    </source>
</reference>
<keyword evidence="4" id="KW-1185">Reference proteome</keyword>
<organism evidence="3 4">
    <name type="scientific">Apiospora saccharicola</name>
    <dbReference type="NCBI Taxonomy" id="335842"/>
    <lineage>
        <taxon>Eukaryota</taxon>
        <taxon>Fungi</taxon>
        <taxon>Dikarya</taxon>
        <taxon>Ascomycota</taxon>
        <taxon>Pezizomycotina</taxon>
        <taxon>Sordariomycetes</taxon>
        <taxon>Xylariomycetidae</taxon>
        <taxon>Amphisphaeriales</taxon>
        <taxon>Apiosporaceae</taxon>
        <taxon>Apiospora</taxon>
    </lineage>
</organism>
<dbReference type="Proteomes" id="UP001446871">
    <property type="component" value="Unassembled WGS sequence"/>
</dbReference>
<dbReference type="InterPro" id="IPR036188">
    <property type="entry name" value="FAD/NAD-bd_sf"/>
</dbReference>